<sequence>MCRVTLPRDSCLCRSPRSYTQHTAASPHIPSHWDSLVDRGCSSRWTIVEVHLWFQILVYLERCIWVRGDGFSQSQILGICCGPR</sequence>
<reference evidence="1" key="2">
    <citation type="journal article" date="2015" name="Fish Shellfish Immunol.">
        <title>Early steps in the European eel (Anguilla anguilla)-Vibrio vulnificus interaction in the gills: Role of the RtxA13 toxin.</title>
        <authorList>
            <person name="Callol A."/>
            <person name="Pajuelo D."/>
            <person name="Ebbesson L."/>
            <person name="Teles M."/>
            <person name="MacKenzie S."/>
            <person name="Amaro C."/>
        </authorList>
    </citation>
    <scope>NUCLEOTIDE SEQUENCE</scope>
</reference>
<name>A0A0E9WDY2_ANGAN</name>
<accession>A0A0E9WDY2</accession>
<dbReference type="EMBL" id="GBXM01020869">
    <property type="protein sequence ID" value="JAH87708.1"/>
    <property type="molecule type" value="Transcribed_RNA"/>
</dbReference>
<evidence type="ECO:0000313" key="1">
    <source>
        <dbReference type="EMBL" id="JAH87708.1"/>
    </source>
</evidence>
<proteinExistence type="predicted"/>
<organism evidence="1">
    <name type="scientific">Anguilla anguilla</name>
    <name type="common">European freshwater eel</name>
    <name type="synonym">Muraena anguilla</name>
    <dbReference type="NCBI Taxonomy" id="7936"/>
    <lineage>
        <taxon>Eukaryota</taxon>
        <taxon>Metazoa</taxon>
        <taxon>Chordata</taxon>
        <taxon>Craniata</taxon>
        <taxon>Vertebrata</taxon>
        <taxon>Euteleostomi</taxon>
        <taxon>Actinopterygii</taxon>
        <taxon>Neopterygii</taxon>
        <taxon>Teleostei</taxon>
        <taxon>Anguilliformes</taxon>
        <taxon>Anguillidae</taxon>
        <taxon>Anguilla</taxon>
    </lineage>
</organism>
<reference evidence="1" key="1">
    <citation type="submission" date="2014-11" db="EMBL/GenBank/DDBJ databases">
        <authorList>
            <person name="Amaro Gonzalez C."/>
        </authorList>
    </citation>
    <scope>NUCLEOTIDE SEQUENCE</scope>
</reference>
<protein>
    <submittedName>
        <fullName evidence="1">Uncharacterized protein</fullName>
    </submittedName>
</protein>
<dbReference type="AlphaFoldDB" id="A0A0E9WDY2"/>